<evidence type="ECO:0000256" key="5">
    <source>
        <dbReference type="ARBA" id="ARBA00022771"/>
    </source>
</evidence>
<dbReference type="FunFam" id="3.30.160.60:FF:001174">
    <property type="entry name" value="zinc finger protein 527 isoform X1"/>
    <property type="match status" value="1"/>
</dbReference>
<keyword evidence="5 11" id="KW-0863">Zinc-finger</keyword>
<dbReference type="PANTHER" id="PTHR24408">
    <property type="entry name" value="ZINC FINGER PROTEIN"/>
    <property type="match status" value="1"/>
</dbReference>
<proteinExistence type="inferred from homology"/>
<dbReference type="PROSITE" id="PS50157">
    <property type="entry name" value="ZINC_FINGER_C2H2_2"/>
    <property type="match status" value="2"/>
</dbReference>
<comment type="subcellular location">
    <subcellularLocation>
        <location evidence="1">Nucleus</location>
    </subcellularLocation>
</comment>
<sequence>MSESTAISVHSMQHNAMADHPQKSANPYYQDSAAAAAAAAAAVTGVISNWAGDSNQYHSQQKHPSQQQHPGHNQNSQQYANATDTSCSSPQETPLARIIQQQAGSVSVSSSGLPTHPTPPQSAHSHGFAQGDAAAWRAYPSPYQQGIPMSAPYTHASFASSISAGIPIGLDGSSFDHSTAAAAAAAAANNGGSTNPVMAGDYYSNGVSHSVGHQQPSQHHYQQMSHSSAASGTMVSSSAPSQANGIADIHHHHHQQQQHYVSSQQHQDHHHHQQQQQQQHQFQQDASVSQFDPTTAAAAAAASGGAYMSDFGHGMYAAPEIASAPASATHLPPIDPTNGLPRHNSYFGMPTAPSPSAFDQMSAAAAAAAAAATGPYSPHAPSPGHYLAAARGQHPYPPMIMGRFNLGMPSAGTPGAVPNQSPVSVMGGHGSMSVPGTPVRPMGLPRVNSHNQSSTSQRKRYLCTVCQKMFARPSTLATHMHSHTGEKPYECTWDNCGKRFSVMSNLRRHQRIHERQRA</sequence>
<dbReference type="InterPro" id="IPR013087">
    <property type="entry name" value="Znf_C2H2_type"/>
</dbReference>
<dbReference type="SUPFAM" id="SSF57667">
    <property type="entry name" value="beta-beta-alpha zinc fingers"/>
    <property type="match status" value="1"/>
</dbReference>
<evidence type="ECO:0000256" key="10">
    <source>
        <dbReference type="ARBA" id="ARBA00023242"/>
    </source>
</evidence>
<evidence type="ECO:0000256" key="4">
    <source>
        <dbReference type="ARBA" id="ARBA00022737"/>
    </source>
</evidence>
<feature type="compositionally biased region" description="Polar residues" evidence="12">
    <location>
        <begin position="73"/>
        <end position="92"/>
    </location>
</feature>
<name>A0A9W7XF49_9FUNG</name>
<gene>
    <name evidence="14" type="ORF">LPJ64_006135</name>
</gene>
<organism evidence="14 15">
    <name type="scientific">Coemansia asiatica</name>
    <dbReference type="NCBI Taxonomy" id="1052880"/>
    <lineage>
        <taxon>Eukaryota</taxon>
        <taxon>Fungi</taxon>
        <taxon>Fungi incertae sedis</taxon>
        <taxon>Zoopagomycota</taxon>
        <taxon>Kickxellomycotina</taxon>
        <taxon>Kickxellomycetes</taxon>
        <taxon>Kickxellales</taxon>
        <taxon>Kickxellaceae</taxon>
        <taxon>Coemansia</taxon>
    </lineage>
</organism>
<evidence type="ECO:0000256" key="11">
    <source>
        <dbReference type="PROSITE-ProRule" id="PRU00042"/>
    </source>
</evidence>
<dbReference type="FunFam" id="3.30.160.60:FF:000761">
    <property type="entry name" value="Zinc finger protein 449"/>
    <property type="match status" value="1"/>
</dbReference>
<dbReference type="PANTHER" id="PTHR24408:SF64">
    <property type="entry name" value="LINKING IMMUNITY AND METABOLISM-RELATED"/>
    <property type="match status" value="1"/>
</dbReference>
<evidence type="ECO:0000313" key="14">
    <source>
        <dbReference type="EMBL" id="KAJ1641969.1"/>
    </source>
</evidence>
<dbReference type="InterPro" id="IPR036236">
    <property type="entry name" value="Znf_C2H2_sf"/>
</dbReference>
<comment type="caution">
    <text evidence="14">The sequence shown here is derived from an EMBL/GenBank/DDBJ whole genome shotgun (WGS) entry which is preliminary data.</text>
</comment>
<feature type="non-terminal residue" evidence="14">
    <location>
        <position position="518"/>
    </location>
</feature>
<evidence type="ECO:0000259" key="13">
    <source>
        <dbReference type="PROSITE" id="PS50157"/>
    </source>
</evidence>
<dbReference type="GO" id="GO:0008270">
    <property type="term" value="F:zinc ion binding"/>
    <property type="evidence" value="ECO:0007669"/>
    <property type="project" value="UniProtKB-KW"/>
</dbReference>
<feature type="domain" description="C2H2-type" evidence="13">
    <location>
        <begin position="489"/>
        <end position="518"/>
    </location>
</feature>
<feature type="domain" description="C2H2-type" evidence="13">
    <location>
        <begin position="461"/>
        <end position="488"/>
    </location>
</feature>
<dbReference type="PROSITE" id="PS00028">
    <property type="entry name" value="ZINC_FINGER_C2H2_1"/>
    <property type="match status" value="2"/>
</dbReference>
<keyword evidence="7" id="KW-0805">Transcription regulation</keyword>
<comment type="similarity">
    <text evidence="2">Belongs to the krueppel C2H2-type zinc-finger protein family.</text>
</comment>
<feature type="compositionally biased region" description="Low complexity" evidence="12">
    <location>
        <begin position="56"/>
        <end position="72"/>
    </location>
</feature>
<dbReference type="GO" id="GO:0000981">
    <property type="term" value="F:DNA-binding transcription factor activity, RNA polymerase II-specific"/>
    <property type="evidence" value="ECO:0007669"/>
    <property type="project" value="TreeGrafter"/>
</dbReference>
<feature type="compositionally biased region" description="Low complexity" evidence="12">
    <location>
        <begin position="274"/>
        <end position="284"/>
    </location>
</feature>
<dbReference type="GO" id="GO:0043565">
    <property type="term" value="F:sequence-specific DNA binding"/>
    <property type="evidence" value="ECO:0007669"/>
    <property type="project" value="TreeGrafter"/>
</dbReference>
<dbReference type="SMART" id="SM00355">
    <property type="entry name" value="ZnF_C2H2"/>
    <property type="match status" value="2"/>
</dbReference>
<evidence type="ECO:0000256" key="1">
    <source>
        <dbReference type="ARBA" id="ARBA00004123"/>
    </source>
</evidence>
<evidence type="ECO:0000313" key="15">
    <source>
        <dbReference type="Proteomes" id="UP001145021"/>
    </source>
</evidence>
<keyword evidence="10" id="KW-0539">Nucleus</keyword>
<evidence type="ECO:0000256" key="12">
    <source>
        <dbReference type="SAM" id="MobiDB-lite"/>
    </source>
</evidence>
<evidence type="ECO:0000256" key="6">
    <source>
        <dbReference type="ARBA" id="ARBA00022833"/>
    </source>
</evidence>
<dbReference type="Proteomes" id="UP001145021">
    <property type="component" value="Unassembled WGS sequence"/>
</dbReference>
<evidence type="ECO:0000256" key="8">
    <source>
        <dbReference type="ARBA" id="ARBA00023125"/>
    </source>
</evidence>
<keyword evidence="6" id="KW-0862">Zinc</keyword>
<evidence type="ECO:0000256" key="9">
    <source>
        <dbReference type="ARBA" id="ARBA00023163"/>
    </source>
</evidence>
<evidence type="ECO:0000256" key="3">
    <source>
        <dbReference type="ARBA" id="ARBA00022723"/>
    </source>
</evidence>
<keyword evidence="4" id="KW-0677">Repeat</keyword>
<feature type="region of interest" description="Disordered" evidence="12">
    <location>
        <begin position="206"/>
        <end position="290"/>
    </location>
</feature>
<feature type="region of interest" description="Disordered" evidence="12">
    <location>
        <begin position="54"/>
        <end position="129"/>
    </location>
</feature>
<dbReference type="AlphaFoldDB" id="A0A9W7XF49"/>
<keyword evidence="9" id="KW-0804">Transcription</keyword>
<dbReference type="Pfam" id="PF00096">
    <property type="entry name" value="zf-C2H2"/>
    <property type="match status" value="2"/>
</dbReference>
<keyword evidence="8" id="KW-0238">DNA-binding</keyword>
<keyword evidence="3" id="KW-0479">Metal-binding</keyword>
<evidence type="ECO:0000256" key="2">
    <source>
        <dbReference type="ARBA" id="ARBA00006991"/>
    </source>
</evidence>
<reference evidence="14" key="1">
    <citation type="submission" date="2022-07" db="EMBL/GenBank/DDBJ databases">
        <title>Phylogenomic reconstructions and comparative analyses of Kickxellomycotina fungi.</title>
        <authorList>
            <person name="Reynolds N.K."/>
            <person name="Stajich J.E."/>
            <person name="Barry K."/>
            <person name="Grigoriev I.V."/>
            <person name="Crous P."/>
            <person name="Smith M.E."/>
        </authorList>
    </citation>
    <scope>NUCLEOTIDE SEQUENCE</scope>
    <source>
        <strain evidence="14">NBRC 105413</strain>
    </source>
</reference>
<dbReference type="Gene3D" id="3.30.160.60">
    <property type="entry name" value="Classic Zinc Finger"/>
    <property type="match status" value="2"/>
</dbReference>
<feature type="compositionally biased region" description="Low complexity" evidence="12">
    <location>
        <begin position="213"/>
        <end position="239"/>
    </location>
</feature>
<dbReference type="GO" id="GO:0005634">
    <property type="term" value="C:nucleus"/>
    <property type="evidence" value="ECO:0007669"/>
    <property type="project" value="UniProtKB-SubCell"/>
</dbReference>
<accession>A0A9W7XF49</accession>
<evidence type="ECO:0000256" key="7">
    <source>
        <dbReference type="ARBA" id="ARBA00023015"/>
    </source>
</evidence>
<protein>
    <recommendedName>
        <fullName evidence="13">C2H2-type domain-containing protein</fullName>
    </recommendedName>
</protein>
<keyword evidence="15" id="KW-1185">Reference proteome</keyword>
<dbReference type="EMBL" id="JANBOH010000534">
    <property type="protein sequence ID" value="KAJ1641969.1"/>
    <property type="molecule type" value="Genomic_DNA"/>
</dbReference>